<dbReference type="HOGENOM" id="CLU_2580276_0_0_1"/>
<dbReference type="EMBL" id="ABDF02000005">
    <property type="protein sequence ID" value="EHK23918.1"/>
    <property type="molecule type" value="Genomic_DNA"/>
</dbReference>
<dbReference type="AlphaFoldDB" id="G9MPW8"/>
<evidence type="ECO:0000313" key="3">
    <source>
        <dbReference type="Proteomes" id="UP000007115"/>
    </source>
</evidence>
<dbReference type="Proteomes" id="UP000007115">
    <property type="component" value="Unassembled WGS sequence"/>
</dbReference>
<dbReference type="GeneID" id="25786823"/>
<name>G9MPW8_HYPVG</name>
<dbReference type="InParanoid" id="G9MPW8"/>
<evidence type="ECO:0000256" key="1">
    <source>
        <dbReference type="SAM" id="MobiDB-lite"/>
    </source>
</evidence>
<gene>
    <name evidence="2" type="ORF">TRIVIDRAFT_111626</name>
</gene>
<feature type="region of interest" description="Disordered" evidence="1">
    <location>
        <begin position="44"/>
        <end position="81"/>
    </location>
</feature>
<organism evidence="2 3">
    <name type="scientific">Hypocrea virens (strain Gv29-8 / FGSC 10586)</name>
    <name type="common">Gliocladium virens</name>
    <name type="synonym">Trichoderma virens</name>
    <dbReference type="NCBI Taxonomy" id="413071"/>
    <lineage>
        <taxon>Eukaryota</taxon>
        <taxon>Fungi</taxon>
        <taxon>Dikarya</taxon>
        <taxon>Ascomycota</taxon>
        <taxon>Pezizomycotina</taxon>
        <taxon>Sordariomycetes</taxon>
        <taxon>Hypocreomycetidae</taxon>
        <taxon>Hypocreales</taxon>
        <taxon>Hypocreaceae</taxon>
        <taxon>Trichoderma</taxon>
    </lineage>
</organism>
<protein>
    <submittedName>
        <fullName evidence="2">Uncharacterized protein</fullName>
    </submittedName>
</protein>
<feature type="compositionally biased region" description="Polar residues" evidence="1">
    <location>
        <begin position="53"/>
        <end position="75"/>
    </location>
</feature>
<dbReference type="VEuPathDB" id="FungiDB:TRIVIDRAFT_111626"/>
<feature type="non-terminal residue" evidence="2">
    <location>
        <position position="1"/>
    </location>
</feature>
<keyword evidence="3" id="KW-1185">Reference proteome</keyword>
<sequence>CLALHLGFLDACFLGHFAVTRFVYLSISQTYSYFFLLPPRNRRADEQRETNHTVRISPTLSQTGENKQTLTHPPNNTKPPQ</sequence>
<dbReference type="RefSeq" id="XP_013958119.1">
    <property type="nucleotide sequence ID" value="XM_014102644.1"/>
</dbReference>
<evidence type="ECO:0000313" key="2">
    <source>
        <dbReference type="EMBL" id="EHK23918.1"/>
    </source>
</evidence>
<accession>G9MPW8</accession>
<reference evidence="2 3" key="1">
    <citation type="journal article" date="2011" name="Genome Biol.">
        <title>Comparative genome sequence analysis underscores mycoparasitism as the ancestral life style of Trichoderma.</title>
        <authorList>
            <person name="Kubicek C.P."/>
            <person name="Herrera-Estrella A."/>
            <person name="Seidl-Seiboth V."/>
            <person name="Martinez D.A."/>
            <person name="Druzhinina I.S."/>
            <person name="Thon M."/>
            <person name="Zeilinger S."/>
            <person name="Casas-Flores S."/>
            <person name="Horwitz B.A."/>
            <person name="Mukherjee P.K."/>
            <person name="Mukherjee M."/>
            <person name="Kredics L."/>
            <person name="Alcaraz L.D."/>
            <person name="Aerts A."/>
            <person name="Antal Z."/>
            <person name="Atanasova L."/>
            <person name="Cervantes-Badillo M.G."/>
            <person name="Challacombe J."/>
            <person name="Chertkov O."/>
            <person name="McCluskey K."/>
            <person name="Coulpier F."/>
            <person name="Deshpande N."/>
            <person name="von Doehren H."/>
            <person name="Ebbole D.J."/>
            <person name="Esquivel-Naranjo E.U."/>
            <person name="Fekete E."/>
            <person name="Flipphi M."/>
            <person name="Glaser F."/>
            <person name="Gomez-Rodriguez E.Y."/>
            <person name="Gruber S."/>
            <person name="Han C."/>
            <person name="Henrissat B."/>
            <person name="Hermosa R."/>
            <person name="Hernandez-Onate M."/>
            <person name="Karaffa L."/>
            <person name="Kosti I."/>
            <person name="Le Crom S."/>
            <person name="Lindquist E."/>
            <person name="Lucas S."/>
            <person name="Luebeck M."/>
            <person name="Luebeck P.S."/>
            <person name="Margeot A."/>
            <person name="Metz B."/>
            <person name="Misra M."/>
            <person name="Nevalainen H."/>
            <person name="Omann M."/>
            <person name="Packer N."/>
            <person name="Perrone G."/>
            <person name="Uresti-Rivera E.E."/>
            <person name="Salamov A."/>
            <person name="Schmoll M."/>
            <person name="Seiboth B."/>
            <person name="Shapiro H."/>
            <person name="Sukno S."/>
            <person name="Tamayo-Ramos J.A."/>
            <person name="Tisch D."/>
            <person name="Wiest A."/>
            <person name="Wilkinson H.H."/>
            <person name="Zhang M."/>
            <person name="Coutinho P.M."/>
            <person name="Kenerley C.M."/>
            <person name="Monte E."/>
            <person name="Baker S.E."/>
            <person name="Grigoriev I.V."/>
        </authorList>
    </citation>
    <scope>NUCLEOTIDE SEQUENCE [LARGE SCALE GENOMIC DNA]</scope>
    <source>
        <strain evidence="3">Gv29-8 / FGSC 10586</strain>
    </source>
</reference>
<comment type="caution">
    <text evidence="2">The sequence shown here is derived from an EMBL/GenBank/DDBJ whole genome shotgun (WGS) entry which is preliminary data.</text>
</comment>
<proteinExistence type="predicted"/>